<feature type="transmembrane region" description="Helical" evidence="8">
    <location>
        <begin position="113"/>
        <end position="134"/>
    </location>
</feature>
<keyword evidence="4 8" id="KW-0653">Protein transport</keyword>
<accession>A0A485L221</accession>
<feature type="transmembrane region" description="Helical" evidence="8">
    <location>
        <begin position="27"/>
        <end position="49"/>
    </location>
</feature>
<dbReference type="GO" id="GO:0016192">
    <property type="term" value="P:vesicle-mediated transport"/>
    <property type="evidence" value="ECO:0007669"/>
    <property type="project" value="InterPro"/>
</dbReference>
<evidence type="ECO:0000313" key="9">
    <source>
        <dbReference type="EMBL" id="KAF0694128.1"/>
    </source>
</evidence>
<evidence type="ECO:0000313" key="10">
    <source>
        <dbReference type="EMBL" id="VFT91782.1"/>
    </source>
</evidence>
<dbReference type="InterPro" id="IPR011691">
    <property type="entry name" value="Vesicle_transpt_SFT2"/>
</dbReference>
<dbReference type="OrthoDB" id="73614at2759"/>
<dbReference type="Proteomes" id="UP000332933">
    <property type="component" value="Unassembled WGS sequence"/>
</dbReference>
<dbReference type="EMBL" id="VJMH01005598">
    <property type="protein sequence ID" value="KAF0694128.1"/>
    <property type="molecule type" value="Genomic_DNA"/>
</dbReference>
<keyword evidence="6 8" id="KW-0472">Membrane</keyword>
<dbReference type="GO" id="GO:0012505">
    <property type="term" value="C:endomembrane system"/>
    <property type="evidence" value="ECO:0007669"/>
    <property type="project" value="UniProtKB-ARBA"/>
</dbReference>
<dbReference type="EMBL" id="CAADRA010005619">
    <property type="protein sequence ID" value="VFT91782.1"/>
    <property type="molecule type" value="Genomic_DNA"/>
</dbReference>
<dbReference type="InterPro" id="IPR007305">
    <property type="entry name" value="Vesicle_transpt_Got1/SFT2"/>
</dbReference>
<evidence type="ECO:0000256" key="4">
    <source>
        <dbReference type="ARBA" id="ARBA00022927"/>
    </source>
</evidence>
<comment type="function">
    <text evidence="8">May be involved in fusion of retrograde transport vesicles derived from an endocytic compartment with the Golgi complex.</text>
</comment>
<protein>
    <recommendedName>
        <fullName evidence="8">Vesicle transport protein</fullName>
    </recommendedName>
</protein>
<feature type="transmembrane region" description="Helical" evidence="8">
    <location>
        <begin position="86"/>
        <end position="107"/>
    </location>
</feature>
<keyword evidence="11" id="KW-1185">Reference proteome</keyword>
<evidence type="ECO:0000256" key="2">
    <source>
        <dbReference type="ARBA" id="ARBA00022448"/>
    </source>
</evidence>
<proteinExistence type="inferred from homology"/>
<evidence type="ECO:0000256" key="6">
    <source>
        <dbReference type="ARBA" id="ARBA00023136"/>
    </source>
</evidence>
<dbReference type="PANTHER" id="PTHR23137">
    <property type="entry name" value="VESICLE TRANSPORT PROTEIN-RELATED"/>
    <property type="match status" value="1"/>
</dbReference>
<dbReference type="GO" id="GO:0016020">
    <property type="term" value="C:membrane"/>
    <property type="evidence" value="ECO:0007669"/>
    <property type="project" value="UniProtKB-SubCell"/>
</dbReference>
<keyword evidence="5 8" id="KW-1133">Transmembrane helix</keyword>
<dbReference type="Pfam" id="PF04178">
    <property type="entry name" value="Got1"/>
    <property type="match status" value="1"/>
</dbReference>
<name>A0A485L221_9STRA</name>
<dbReference type="GO" id="GO:0005737">
    <property type="term" value="C:cytoplasm"/>
    <property type="evidence" value="ECO:0007669"/>
    <property type="project" value="UniProtKB-ARBA"/>
</dbReference>
<reference evidence="9" key="2">
    <citation type="submission" date="2019-06" db="EMBL/GenBank/DDBJ databases">
        <title>Genomics analysis of Aphanomyces spp. identifies a new class of oomycete effector associated with host adaptation.</title>
        <authorList>
            <person name="Gaulin E."/>
        </authorList>
    </citation>
    <scope>NUCLEOTIDE SEQUENCE</scope>
    <source>
        <strain evidence="9">CBS 578.67</strain>
    </source>
</reference>
<sequence>MNLGEPFLAMTEAATAPSPPPSNTRRFAICLGFGLVLFLGSFLLFPFSMAAFGTLYSLGSLVIMGSTLFVAGFKQQLDTLKDKNRGTCFAIYLGTVTLTLFFALYPGIWFRSILVFISVFVQCAALTWYCLSFFPRVQAGVRAASSYILIA</sequence>
<evidence type="ECO:0000256" key="3">
    <source>
        <dbReference type="ARBA" id="ARBA00022692"/>
    </source>
</evidence>
<evidence type="ECO:0000256" key="8">
    <source>
        <dbReference type="RuleBase" id="RU363111"/>
    </source>
</evidence>
<gene>
    <name evidence="10" type="primary">Aste57867_14968</name>
    <name evidence="9" type="ORF">As57867_014912</name>
    <name evidence="10" type="ORF">ASTE57867_14968</name>
</gene>
<dbReference type="GO" id="GO:0015031">
    <property type="term" value="P:protein transport"/>
    <property type="evidence" value="ECO:0007669"/>
    <property type="project" value="UniProtKB-KW"/>
</dbReference>
<keyword evidence="3 8" id="KW-0812">Transmembrane</keyword>
<keyword evidence="2 8" id="KW-0813">Transport</keyword>
<evidence type="ECO:0000313" key="11">
    <source>
        <dbReference type="Proteomes" id="UP000332933"/>
    </source>
</evidence>
<comment type="similarity">
    <text evidence="7 8">Belongs to the SFT2 family.</text>
</comment>
<comment type="subcellular location">
    <subcellularLocation>
        <location evidence="1 8">Membrane</location>
        <topology evidence="1 8">Multi-pass membrane protein</topology>
    </subcellularLocation>
</comment>
<evidence type="ECO:0000256" key="7">
    <source>
        <dbReference type="ARBA" id="ARBA00025800"/>
    </source>
</evidence>
<evidence type="ECO:0000256" key="1">
    <source>
        <dbReference type="ARBA" id="ARBA00004141"/>
    </source>
</evidence>
<organism evidence="10 11">
    <name type="scientific">Aphanomyces stellatus</name>
    <dbReference type="NCBI Taxonomy" id="120398"/>
    <lineage>
        <taxon>Eukaryota</taxon>
        <taxon>Sar</taxon>
        <taxon>Stramenopiles</taxon>
        <taxon>Oomycota</taxon>
        <taxon>Saprolegniomycetes</taxon>
        <taxon>Saprolegniales</taxon>
        <taxon>Verrucalvaceae</taxon>
        <taxon>Aphanomyces</taxon>
    </lineage>
</organism>
<reference evidence="10 11" key="1">
    <citation type="submission" date="2019-03" db="EMBL/GenBank/DDBJ databases">
        <authorList>
            <person name="Gaulin E."/>
            <person name="Dumas B."/>
        </authorList>
    </citation>
    <scope>NUCLEOTIDE SEQUENCE [LARGE SCALE GENOMIC DNA]</scope>
    <source>
        <strain evidence="10">CBS 568.67</strain>
    </source>
</reference>
<feature type="transmembrane region" description="Helical" evidence="8">
    <location>
        <begin position="55"/>
        <end position="74"/>
    </location>
</feature>
<evidence type="ECO:0000256" key="5">
    <source>
        <dbReference type="ARBA" id="ARBA00022989"/>
    </source>
</evidence>
<dbReference type="AlphaFoldDB" id="A0A485L221"/>